<sequence>MGNLLRRDYLDDVDSLSNYLQVIPLFNLIYRNASSRLHPNFRLTYPTMHLYNDEYYVGEHFAGVEIDPNTNV</sequence>
<keyword evidence="1" id="KW-1185">Reference proteome</keyword>
<organism evidence="1 2">
    <name type="scientific">Heterorhabditis bacteriophora</name>
    <name type="common">Entomopathogenic nematode worm</name>
    <dbReference type="NCBI Taxonomy" id="37862"/>
    <lineage>
        <taxon>Eukaryota</taxon>
        <taxon>Metazoa</taxon>
        <taxon>Ecdysozoa</taxon>
        <taxon>Nematoda</taxon>
        <taxon>Chromadorea</taxon>
        <taxon>Rhabditida</taxon>
        <taxon>Rhabditina</taxon>
        <taxon>Rhabditomorpha</taxon>
        <taxon>Strongyloidea</taxon>
        <taxon>Heterorhabditidae</taxon>
        <taxon>Heterorhabditis</taxon>
    </lineage>
</organism>
<dbReference type="AlphaFoldDB" id="A0A1I7XIZ4"/>
<evidence type="ECO:0000313" key="2">
    <source>
        <dbReference type="WBParaSite" id="Hba_17281"/>
    </source>
</evidence>
<proteinExistence type="predicted"/>
<reference evidence="2" key="1">
    <citation type="submission" date="2016-11" db="UniProtKB">
        <authorList>
            <consortium name="WormBaseParasite"/>
        </authorList>
    </citation>
    <scope>IDENTIFICATION</scope>
</reference>
<name>A0A1I7XIZ4_HETBA</name>
<protein>
    <submittedName>
        <fullName evidence="2">Uncharacterized protein</fullName>
    </submittedName>
</protein>
<dbReference type="WBParaSite" id="Hba_17281">
    <property type="protein sequence ID" value="Hba_17281"/>
    <property type="gene ID" value="Hba_17281"/>
</dbReference>
<accession>A0A1I7XIZ4</accession>
<dbReference type="Proteomes" id="UP000095283">
    <property type="component" value="Unplaced"/>
</dbReference>
<evidence type="ECO:0000313" key="1">
    <source>
        <dbReference type="Proteomes" id="UP000095283"/>
    </source>
</evidence>